<dbReference type="Pfam" id="PF01784">
    <property type="entry name" value="DUF34_NIF3"/>
    <property type="match status" value="1"/>
</dbReference>
<feature type="binding site" evidence="4">
    <location>
        <position position="65"/>
    </location>
    <ligand>
        <name>a divalent metal cation</name>
        <dbReference type="ChEBI" id="CHEBI:60240"/>
        <label>1</label>
    </ligand>
</feature>
<evidence type="ECO:0000313" key="5">
    <source>
        <dbReference type="EMBL" id="PKK91272.1"/>
    </source>
</evidence>
<feature type="binding site" evidence="4">
    <location>
        <position position="226"/>
    </location>
    <ligand>
        <name>a divalent metal cation</name>
        <dbReference type="ChEBI" id="CHEBI:60240"/>
        <label>1</label>
    </ligand>
</feature>
<comment type="caution">
    <text evidence="5">The sequence shown here is derived from an EMBL/GenBank/DDBJ whole genome shotgun (WGS) entry which is preliminary data.</text>
</comment>
<dbReference type="AlphaFoldDB" id="A0A2N1PSM4"/>
<accession>A0A2N1PSM4</accession>
<dbReference type="InterPro" id="IPR036069">
    <property type="entry name" value="DUF34/NIF3_sf"/>
</dbReference>
<feature type="binding site" evidence="4">
    <location>
        <position position="103"/>
    </location>
    <ligand>
        <name>a divalent metal cation</name>
        <dbReference type="ChEBI" id="CHEBI:60240"/>
        <label>1</label>
    </ligand>
</feature>
<evidence type="ECO:0000256" key="4">
    <source>
        <dbReference type="PIRSR" id="PIRSR602678-1"/>
    </source>
</evidence>
<proteinExistence type="inferred from homology"/>
<evidence type="ECO:0000256" key="3">
    <source>
        <dbReference type="ARBA" id="ARBA00022723"/>
    </source>
</evidence>
<evidence type="ECO:0000256" key="1">
    <source>
        <dbReference type="ARBA" id="ARBA00006964"/>
    </source>
</evidence>
<gene>
    <name evidence="5" type="ORF">CVV64_05745</name>
</gene>
<dbReference type="PANTHER" id="PTHR13799:SF14">
    <property type="entry name" value="GTP CYCLOHYDROLASE 1 TYPE 2 HOMOLOG"/>
    <property type="match status" value="1"/>
</dbReference>
<dbReference type="Gene3D" id="3.40.1390.30">
    <property type="entry name" value="NIF3 (NGG1p interacting factor 3)-like"/>
    <property type="match status" value="2"/>
</dbReference>
<dbReference type="SUPFAM" id="SSF102705">
    <property type="entry name" value="NIF3 (NGG1p interacting factor 3)-like"/>
    <property type="match status" value="1"/>
</dbReference>
<dbReference type="GO" id="GO:0046872">
    <property type="term" value="F:metal ion binding"/>
    <property type="evidence" value="ECO:0007669"/>
    <property type="project" value="UniProtKB-KW"/>
</dbReference>
<comment type="similarity">
    <text evidence="1">Belongs to the GTP cyclohydrolase I type 2/NIF3 family.</text>
</comment>
<dbReference type="GO" id="GO:0005737">
    <property type="term" value="C:cytoplasm"/>
    <property type="evidence" value="ECO:0007669"/>
    <property type="project" value="TreeGrafter"/>
</dbReference>
<feature type="binding site" evidence="4">
    <location>
        <position position="64"/>
    </location>
    <ligand>
        <name>a divalent metal cation</name>
        <dbReference type="ChEBI" id="CHEBI:60240"/>
        <label>2</label>
    </ligand>
</feature>
<dbReference type="InterPro" id="IPR002678">
    <property type="entry name" value="DUF34/NIF3"/>
</dbReference>
<dbReference type="NCBIfam" id="TIGR00486">
    <property type="entry name" value="YbgI_SA1388"/>
    <property type="match status" value="1"/>
</dbReference>
<evidence type="ECO:0000256" key="2">
    <source>
        <dbReference type="ARBA" id="ARBA00022112"/>
    </source>
</evidence>
<keyword evidence="3 4" id="KW-0479">Metal-binding</keyword>
<dbReference type="EMBL" id="PGXC01000003">
    <property type="protein sequence ID" value="PKK91272.1"/>
    <property type="molecule type" value="Genomic_DNA"/>
</dbReference>
<dbReference type="FunFam" id="3.40.1390.30:FF:000001">
    <property type="entry name" value="GTP cyclohydrolase 1 type 2"/>
    <property type="match status" value="1"/>
</dbReference>
<dbReference type="PANTHER" id="PTHR13799">
    <property type="entry name" value="NGG1 INTERACTING FACTOR 3"/>
    <property type="match status" value="1"/>
</dbReference>
<protein>
    <recommendedName>
        <fullName evidence="2">GTP cyclohydrolase 1 type 2 homolog</fullName>
    </recommendedName>
</protein>
<sequence>MKVGQLVSRLNEMIPPHLAEKWDNTGLMVGNPDDEVTGVMIALDYHEDLLAEAEARGCNFLFTHHPLIFKPIPRVDASDYVGGVIFSLVSKGIHLYCAHTNLDIVMGGVNDVLAAKLGLTNVSVLDVTGEFDGVPVGLGRAGDLSEPMRAVEFLGCIKKVLDVDSLAFSGDSEAMVSRVAVCGGSGGSLVDLARSRGCQMLVTGDVGYHTAQRALRVGLALVDGTHYHTESLCFSRMAEIVGQALDGDEAGIHILERQLNTFTRM</sequence>
<reference evidence="5 6" key="1">
    <citation type="journal article" date="2017" name="ISME J.">
        <title>Potential for microbial H2 and metal transformations associated with novel bacteria and archaea in deep terrestrial subsurface sediments.</title>
        <authorList>
            <person name="Hernsdorf A.W."/>
            <person name="Amano Y."/>
            <person name="Miyakawa K."/>
            <person name="Ise K."/>
            <person name="Suzuki Y."/>
            <person name="Anantharaman K."/>
            <person name="Probst A."/>
            <person name="Burstein D."/>
            <person name="Thomas B.C."/>
            <person name="Banfield J.F."/>
        </authorList>
    </citation>
    <scope>NUCLEOTIDE SEQUENCE [LARGE SCALE GENOMIC DNA]</scope>
    <source>
        <strain evidence="5">HGW-Wallbacteria-1</strain>
    </source>
</reference>
<name>A0A2N1PSM4_9BACT</name>
<organism evidence="5 6">
    <name type="scientific">Candidatus Wallbacteria bacterium HGW-Wallbacteria-1</name>
    <dbReference type="NCBI Taxonomy" id="2013854"/>
    <lineage>
        <taxon>Bacteria</taxon>
        <taxon>Candidatus Walliibacteriota</taxon>
    </lineage>
</organism>
<dbReference type="Proteomes" id="UP000233256">
    <property type="component" value="Unassembled WGS sequence"/>
</dbReference>
<evidence type="ECO:0000313" key="6">
    <source>
        <dbReference type="Proteomes" id="UP000233256"/>
    </source>
</evidence>
<feature type="binding site" evidence="4">
    <location>
        <position position="230"/>
    </location>
    <ligand>
        <name>a divalent metal cation</name>
        <dbReference type="ChEBI" id="CHEBI:60240"/>
        <label>1</label>
    </ligand>
</feature>